<name>A0A1F6H0X0_9PROT</name>
<evidence type="ECO:0000313" key="1">
    <source>
        <dbReference type="EMBL" id="OGH03982.1"/>
    </source>
</evidence>
<comment type="caution">
    <text evidence="1">The sequence shown here is derived from an EMBL/GenBank/DDBJ whole genome shotgun (WGS) entry which is preliminary data.</text>
</comment>
<dbReference type="PANTHER" id="PTHR41774">
    <property type="match status" value="1"/>
</dbReference>
<evidence type="ECO:0008006" key="3">
    <source>
        <dbReference type="Google" id="ProtNLM"/>
    </source>
</evidence>
<proteinExistence type="predicted"/>
<dbReference type="PANTHER" id="PTHR41774:SF1">
    <property type="entry name" value="NGG1P INTERACTING FACTOR NIF3"/>
    <property type="match status" value="1"/>
</dbReference>
<gene>
    <name evidence="1" type="ORF">A2557_11190</name>
</gene>
<dbReference type="EMBL" id="MFNF01000008">
    <property type="protein sequence ID" value="OGH03982.1"/>
    <property type="molecule type" value="Genomic_DNA"/>
</dbReference>
<reference evidence="1 2" key="1">
    <citation type="journal article" date="2016" name="Nat. Commun.">
        <title>Thousands of microbial genomes shed light on interconnected biogeochemical processes in an aquifer system.</title>
        <authorList>
            <person name="Anantharaman K."/>
            <person name="Brown C.T."/>
            <person name="Hug L.A."/>
            <person name="Sharon I."/>
            <person name="Castelle C.J."/>
            <person name="Probst A.J."/>
            <person name="Thomas B.C."/>
            <person name="Singh A."/>
            <person name="Wilkins M.J."/>
            <person name="Karaoz U."/>
            <person name="Brodie E.L."/>
            <person name="Williams K.H."/>
            <person name="Hubbard S.S."/>
            <person name="Banfield J.F."/>
        </authorList>
    </citation>
    <scope>NUCLEOTIDE SEQUENCE [LARGE SCALE GENOMIC DNA]</scope>
</reference>
<evidence type="ECO:0000313" key="2">
    <source>
        <dbReference type="Proteomes" id="UP000177583"/>
    </source>
</evidence>
<sequence length="107" mass="12032">MVKLIVYCPPEAQEPILSALAQAGVGRIGAYDSWSIGFGVEERFRPLEGSHPYQGQTGSLTELTVRRLEFQVEDRRYLEVIDLVKAHHPYEVPPIEVLPLLYPTEPG</sequence>
<dbReference type="Gene3D" id="3.30.70.120">
    <property type="match status" value="1"/>
</dbReference>
<dbReference type="SUPFAM" id="SSF102705">
    <property type="entry name" value="NIF3 (NGG1p interacting factor 3)-like"/>
    <property type="match status" value="1"/>
</dbReference>
<dbReference type="InterPro" id="IPR036069">
    <property type="entry name" value="DUF34/NIF3_sf"/>
</dbReference>
<accession>A0A1F6H0X0</accession>
<dbReference type="Proteomes" id="UP000177583">
    <property type="component" value="Unassembled WGS sequence"/>
</dbReference>
<organism evidence="1 2">
    <name type="scientific">Candidatus Lambdaproteobacteria bacterium RIFOXYD2_FULL_56_26</name>
    <dbReference type="NCBI Taxonomy" id="1817773"/>
    <lineage>
        <taxon>Bacteria</taxon>
        <taxon>Pseudomonadati</taxon>
        <taxon>Pseudomonadota</taxon>
        <taxon>Candidatus Lambdaproteobacteria</taxon>
    </lineage>
</organism>
<dbReference type="InterPro" id="IPR015867">
    <property type="entry name" value="N-reg_PII/ATP_PRibTrfase_C"/>
</dbReference>
<protein>
    <recommendedName>
        <fullName evidence="3">NGG1p interacting factor NIF3</fullName>
    </recommendedName>
</protein>
<dbReference type="AlphaFoldDB" id="A0A1F6H0X0"/>